<dbReference type="EMBL" id="JYDH01000013">
    <property type="protein sequence ID" value="KRY40236.1"/>
    <property type="molecule type" value="Genomic_DNA"/>
</dbReference>
<proteinExistence type="predicted"/>
<dbReference type="Proteomes" id="UP000054776">
    <property type="component" value="Unassembled WGS sequence"/>
</dbReference>
<gene>
    <name evidence="1" type="ORF">T01_8135</name>
</gene>
<evidence type="ECO:0000313" key="1">
    <source>
        <dbReference type="EMBL" id="KRY40236.1"/>
    </source>
</evidence>
<keyword evidence="2" id="KW-1185">Reference proteome</keyword>
<comment type="caution">
    <text evidence="1">The sequence shown here is derived from an EMBL/GenBank/DDBJ whole genome shotgun (WGS) entry which is preliminary data.</text>
</comment>
<sequence length="112" mass="13123">MNNISFVKAFQKSFGKLHSRQNPLVRADAITAVKFVLYYQEKKLFPFKHWNLSSEYHSKNLDNLVAKFRMQAKNLFCQAGQIQANRVDCTRKLHQQEVKATAKSEKCKEEEE</sequence>
<reference evidence="1 2" key="1">
    <citation type="submission" date="2015-01" db="EMBL/GenBank/DDBJ databases">
        <title>Evolution of Trichinella species and genotypes.</title>
        <authorList>
            <person name="Korhonen P.K."/>
            <person name="Edoardo P."/>
            <person name="Giuseppe L.R."/>
            <person name="Gasser R.B."/>
        </authorList>
    </citation>
    <scope>NUCLEOTIDE SEQUENCE [LARGE SCALE GENOMIC DNA]</scope>
    <source>
        <strain evidence="1">ISS3</strain>
    </source>
</reference>
<accession>A0A0V1BU54</accession>
<dbReference type="InParanoid" id="A0A0V1BU54"/>
<protein>
    <submittedName>
        <fullName evidence="1">Uncharacterized protein</fullName>
    </submittedName>
</protein>
<dbReference type="OrthoDB" id="10447376at2759"/>
<organism evidence="1 2">
    <name type="scientific">Trichinella spiralis</name>
    <name type="common">Trichina worm</name>
    <dbReference type="NCBI Taxonomy" id="6334"/>
    <lineage>
        <taxon>Eukaryota</taxon>
        <taxon>Metazoa</taxon>
        <taxon>Ecdysozoa</taxon>
        <taxon>Nematoda</taxon>
        <taxon>Enoplea</taxon>
        <taxon>Dorylaimia</taxon>
        <taxon>Trichinellida</taxon>
        <taxon>Trichinellidae</taxon>
        <taxon>Trichinella</taxon>
    </lineage>
</organism>
<name>A0A0V1BU54_TRISP</name>
<dbReference type="AlphaFoldDB" id="A0A0V1BU54"/>
<evidence type="ECO:0000313" key="2">
    <source>
        <dbReference type="Proteomes" id="UP000054776"/>
    </source>
</evidence>